<reference evidence="8 9" key="1">
    <citation type="submission" date="2016-12" db="EMBL/GenBank/DDBJ databases">
        <title>Thioflexothrix psekupsii D3 genome sequencing and assembly.</title>
        <authorList>
            <person name="Fomenkov A."/>
            <person name="Vincze T."/>
            <person name="Grabovich M."/>
            <person name="Anton B.P."/>
            <person name="Dubinina G."/>
            <person name="Orlova M."/>
            <person name="Belousova E."/>
            <person name="Roberts R.J."/>
        </authorList>
    </citation>
    <scope>NUCLEOTIDE SEQUENCE [LARGE SCALE GENOMIC DNA]</scope>
    <source>
        <strain evidence="8">D3</strain>
    </source>
</reference>
<dbReference type="InterPro" id="IPR029058">
    <property type="entry name" value="AB_hydrolase_fold"/>
</dbReference>
<comment type="caution">
    <text evidence="8">The sequence shown here is derived from an EMBL/GenBank/DDBJ whole genome shotgun (WGS) entry which is preliminary data.</text>
</comment>
<dbReference type="UniPathway" id="UPA00917"/>
<evidence type="ECO:0000256" key="6">
    <source>
        <dbReference type="ARBA" id="ARBA00033356"/>
    </source>
</evidence>
<proteinExistence type="predicted"/>
<evidence type="ECO:0000256" key="2">
    <source>
        <dbReference type="ARBA" id="ARBA00019065"/>
    </source>
</evidence>
<dbReference type="GO" id="GO:0016746">
    <property type="term" value="F:acyltransferase activity"/>
    <property type="evidence" value="ECO:0007669"/>
    <property type="project" value="UniProtKB-KW"/>
</dbReference>
<dbReference type="SUPFAM" id="SSF53474">
    <property type="entry name" value="alpha/beta-Hydrolases"/>
    <property type="match status" value="1"/>
</dbReference>
<evidence type="ECO:0000256" key="5">
    <source>
        <dbReference type="ARBA" id="ARBA00023315"/>
    </source>
</evidence>
<organism evidence="8 9">
    <name type="scientific">Thioflexithrix psekupsensis</name>
    <dbReference type="NCBI Taxonomy" id="1570016"/>
    <lineage>
        <taxon>Bacteria</taxon>
        <taxon>Pseudomonadati</taxon>
        <taxon>Pseudomonadota</taxon>
        <taxon>Gammaproteobacteria</taxon>
        <taxon>Thiotrichales</taxon>
        <taxon>Thioflexithrix</taxon>
    </lineage>
</organism>
<dbReference type="Gene3D" id="3.40.50.1820">
    <property type="entry name" value="alpha/beta hydrolase"/>
    <property type="match status" value="1"/>
</dbReference>
<dbReference type="Proteomes" id="UP000194798">
    <property type="component" value="Unassembled WGS sequence"/>
</dbReference>
<evidence type="ECO:0000313" key="8">
    <source>
        <dbReference type="EMBL" id="OUD12006.1"/>
    </source>
</evidence>
<dbReference type="NCBIfam" id="TIGR01836">
    <property type="entry name" value="PHA_synth_III_C"/>
    <property type="match status" value="1"/>
</dbReference>
<dbReference type="EMBL" id="MSLT01000023">
    <property type="protein sequence ID" value="OUD12006.1"/>
    <property type="molecule type" value="Genomic_DNA"/>
</dbReference>
<dbReference type="OrthoDB" id="9767934at2"/>
<keyword evidence="5" id="KW-0012">Acyltransferase</keyword>
<dbReference type="AlphaFoldDB" id="A0A251X3N9"/>
<evidence type="ECO:0000313" key="9">
    <source>
        <dbReference type="Proteomes" id="UP000194798"/>
    </source>
</evidence>
<dbReference type="PANTHER" id="PTHR36837:SF2">
    <property type="entry name" value="POLY(3-HYDROXYALKANOATE) POLYMERASE SUBUNIT PHAC"/>
    <property type="match status" value="1"/>
</dbReference>
<feature type="domain" description="AB hydrolase-1" evidence="7">
    <location>
        <begin position="67"/>
        <end position="333"/>
    </location>
</feature>
<gene>
    <name evidence="8" type="ORF">TPSD3_12765</name>
</gene>
<dbReference type="InterPro" id="IPR000073">
    <property type="entry name" value="AB_hydrolase_1"/>
</dbReference>
<dbReference type="Pfam" id="PF00561">
    <property type="entry name" value="Abhydrolase_1"/>
    <property type="match status" value="1"/>
</dbReference>
<evidence type="ECO:0000256" key="3">
    <source>
        <dbReference type="ARBA" id="ARBA00022679"/>
    </source>
</evidence>
<keyword evidence="3" id="KW-0808">Transferase</keyword>
<dbReference type="InterPro" id="IPR010125">
    <property type="entry name" value="PHA_synth_III_C"/>
</dbReference>
<evidence type="ECO:0000259" key="7">
    <source>
        <dbReference type="Pfam" id="PF00561"/>
    </source>
</evidence>
<sequence>MNPFQIRPDQAVQDMLEFNKKLGDGLKTLTTIKEVTVGSLAREAVYQEDKLVLYRYTPIVAHPNPVPLLIVYALVNRPYMLDLQANRSTIRGLLEAGQDVYLIDWGYPDGADRYLTLEDYISGYLHRCVSTVCKRHGVEKINVLGVCQGGTFSLCYAALYPYKICNLITMVTPVDFKTSDNLLSQWVQELDVDLLVDTLGNIPGELLNWTFLSMKPFRLTGQKYLDMVDSLADEESAKNFLRMEKWIFDSPDQAGEAFRQFIRHFFQKNRLIKGQVFIGESRVHLKNLTMPILNIYATEDHLVPPSASVALRHHIGTDDYKEIAFKGGHIGIYVSQRAQKELPAQIGEWLDARSKN</sequence>
<keyword evidence="9" id="KW-1185">Reference proteome</keyword>
<evidence type="ECO:0000256" key="4">
    <source>
        <dbReference type="ARBA" id="ARBA00022752"/>
    </source>
</evidence>
<accession>A0A251X3N9</accession>
<name>A0A251X3N9_9GAMM</name>
<dbReference type="PANTHER" id="PTHR36837">
    <property type="entry name" value="POLY(3-HYDROXYALKANOATE) POLYMERASE SUBUNIT PHAC"/>
    <property type="match status" value="1"/>
</dbReference>
<protein>
    <recommendedName>
        <fullName evidence="2">Poly(3-hydroxyalkanoate) polymerase subunit PhaC</fullName>
    </recommendedName>
    <alternativeName>
        <fullName evidence="6">PHB synthase subunit PhaC</fullName>
    </alternativeName>
</protein>
<dbReference type="GO" id="GO:0042619">
    <property type="term" value="P:poly-hydroxybutyrate biosynthetic process"/>
    <property type="evidence" value="ECO:0007669"/>
    <property type="project" value="UniProtKB-KW"/>
</dbReference>
<comment type="pathway">
    <text evidence="1">Biopolymer metabolism; poly-(R)-3-hydroxybutanoate biosynthesis.</text>
</comment>
<keyword evidence="4" id="KW-0583">PHB biosynthesis</keyword>
<dbReference type="RefSeq" id="WP_086488920.1">
    <property type="nucleotide sequence ID" value="NZ_MSLT01000023.1"/>
</dbReference>
<dbReference type="InterPro" id="IPR051321">
    <property type="entry name" value="PHA/PHB_synthase"/>
</dbReference>
<evidence type="ECO:0000256" key="1">
    <source>
        <dbReference type="ARBA" id="ARBA00004683"/>
    </source>
</evidence>